<proteinExistence type="predicted"/>
<dbReference type="SUPFAM" id="SSF54427">
    <property type="entry name" value="NTF2-like"/>
    <property type="match status" value="1"/>
</dbReference>
<dbReference type="Gene3D" id="3.10.450.50">
    <property type="match status" value="1"/>
</dbReference>
<evidence type="ECO:0000259" key="1">
    <source>
        <dbReference type="Pfam" id="PF13577"/>
    </source>
</evidence>
<dbReference type="EMBL" id="JAAIVB010000085">
    <property type="protein sequence ID" value="NEX64696.1"/>
    <property type="molecule type" value="Genomic_DNA"/>
</dbReference>
<keyword evidence="3" id="KW-1185">Reference proteome</keyword>
<evidence type="ECO:0000313" key="2">
    <source>
        <dbReference type="EMBL" id="NEX64696.1"/>
    </source>
</evidence>
<feature type="domain" description="SnoaL-like" evidence="1">
    <location>
        <begin position="19"/>
        <end position="154"/>
    </location>
</feature>
<dbReference type="GO" id="GO:0051213">
    <property type="term" value="F:dioxygenase activity"/>
    <property type="evidence" value="ECO:0007669"/>
    <property type="project" value="UniProtKB-KW"/>
</dbReference>
<reference evidence="2 3" key="1">
    <citation type="submission" date="2020-02" db="EMBL/GenBank/DDBJ databases">
        <authorList>
            <person name="Kim M.K."/>
        </authorList>
    </citation>
    <scope>NUCLEOTIDE SEQUENCE [LARGE SCALE GENOMIC DNA]</scope>
    <source>
        <strain evidence="2 3">17J57-3</strain>
    </source>
</reference>
<comment type="caution">
    <text evidence="2">The sequence shown here is derived from an EMBL/GenBank/DDBJ whole genome shotgun (WGS) entry which is preliminary data.</text>
</comment>
<gene>
    <name evidence="2" type="ORF">G3574_26760</name>
</gene>
<dbReference type="InterPro" id="IPR032710">
    <property type="entry name" value="NTF2-like_dom_sf"/>
</dbReference>
<name>A0A6B3SYR1_9BURK</name>
<dbReference type="InterPro" id="IPR037401">
    <property type="entry name" value="SnoaL-like"/>
</dbReference>
<dbReference type="Proteomes" id="UP000482155">
    <property type="component" value="Unassembled WGS sequence"/>
</dbReference>
<evidence type="ECO:0000313" key="3">
    <source>
        <dbReference type="Proteomes" id="UP000482155"/>
    </source>
</evidence>
<sequence length="171" mass="19388">MRIQLAYTTPAVSPARATQLRPEIESFHVEYCAVLDANDIERWPDFFSADATYRITSRENASLDMPVGLVYCEGRDMIVDRALAVAHSQMFAPRHMLHVLGIPRVLEEDGATIRAQTPFILMQTLIEGPSTIHLCGVYHDVFVRQEDRLLIARREVVYDTQILDTALAYPV</sequence>
<keyword evidence="2" id="KW-0223">Dioxygenase</keyword>
<dbReference type="AlphaFoldDB" id="A0A6B3SYR1"/>
<accession>A0A6B3SYR1</accession>
<dbReference type="RefSeq" id="WP_163968631.1">
    <property type="nucleotide sequence ID" value="NZ_JAAIVB010000085.1"/>
</dbReference>
<protein>
    <submittedName>
        <fullName evidence="2">Ring-hydroxylating dioxygenase subunit beta</fullName>
    </submittedName>
</protein>
<organism evidence="2 3">
    <name type="scientific">Noviherbaspirillum galbum</name>
    <dbReference type="NCBI Taxonomy" id="2709383"/>
    <lineage>
        <taxon>Bacteria</taxon>
        <taxon>Pseudomonadati</taxon>
        <taxon>Pseudomonadota</taxon>
        <taxon>Betaproteobacteria</taxon>
        <taxon>Burkholderiales</taxon>
        <taxon>Oxalobacteraceae</taxon>
        <taxon>Noviherbaspirillum</taxon>
    </lineage>
</organism>
<dbReference type="Pfam" id="PF13577">
    <property type="entry name" value="SnoaL_4"/>
    <property type="match status" value="1"/>
</dbReference>
<keyword evidence="2" id="KW-0560">Oxidoreductase</keyword>